<dbReference type="InterPro" id="IPR000055">
    <property type="entry name" value="Restrct_endonuc_typeI_TRD"/>
</dbReference>
<evidence type="ECO:0000256" key="4">
    <source>
        <dbReference type="SAM" id="Coils"/>
    </source>
</evidence>
<keyword evidence="2" id="KW-0680">Restriction system</keyword>
<evidence type="ECO:0000313" key="6">
    <source>
        <dbReference type="EMBL" id="GAA4146969.1"/>
    </source>
</evidence>
<dbReference type="GO" id="GO:0004519">
    <property type="term" value="F:endonuclease activity"/>
    <property type="evidence" value="ECO:0007669"/>
    <property type="project" value="UniProtKB-KW"/>
</dbReference>
<organism evidence="6 7">
    <name type="scientific">Sphingobacterium kyonggiense</name>
    <dbReference type="NCBI Taxonomy" id="714075"/>
    <lineage>
        <taxon>Bacteria</taxon>
        <taxon>Pseudomonadati</taxon>
        <taxon>Bacteroidota</taxon>
        <taxon>Sphingobacteriia</taxon>
        <taxon>Sphingobacteriales</taxon>
        <taxon>Sphingobacteriaceae</taxon>
        <taxon>Sphingobacterium</taxon>
    </lineage>
</organism>
<reference evidence="7" key="1">
    <citation type="journal article" date="2019" name="Int. J. Syst. Evol. Microbiol.">
        <title>The Global Catalogue of Microorganisms (GCM) 10K type strain sequencing project: providing services to taxonomists for standard genome sequencing and annotation.</title>
        <authorList>
            <consortium name="The Broad Institute Genomics Platform"/>
            <consortium name="The Broad Institute Genome Sequencing Center for Infectious Disease"/>
            <person name="Wu L."/>
            <person name="Ma J."/>
        </authorList>
    </citation>
    <scope>NUCLEOTIDE SEQUENCE [LARGE SCALE GENOMIC DNA]</scope>
    <source>
        <strain evidence="7">JCM 16704</strain>
    </source>
</reference>
<dbReference type="PANTHER" id="PTHR43140:SF1">
    <property type="entry name" value="TYPE I RESTRICTION ENZYME ECOKI SPECIFICITY SUBUNIT"/>
    <property type="match status" value="1"/>
</dbReference>
<comment type="caution">
    <text evidence="6">The sequence shown here is derived from an EMBL/GenBank/DDBJ whole genome shotgun (WGS) entry which is preliminary data.</text>
</comment>
<dbReference type="Gene3D" id="3.90.220.20">
    <property type="entry name" value="DNA methylase specificity domains"/>
    <property type="match status" value="2"/>
</dbReference>
<keyword evidence="4" id="KW-0175">Coiled coil</keyword>
<keyword evidence="6" id="KW-0255">Endonuclease</keyword>
<accession>A0ABP7Z547</accession>
<protein>
    <submittedName>
        <fullName evidence="6">Restriction endonuclease subunit S</fullName>
    </submittedName>
</protein>
<evidence type="ECO:0000256" key="1">
    <source>
        <dbReference type="ARBA" id="ARBA00010923"/>
    </source>
</evidence>
<evidence type="ECO:0000313" key="7">
    <source>
        <dbReference type="Proteomes" id="UP001500101"/>
    </source>
</evidence>
<feature type="domain" description="Type I restriction modification DNA specificity" evidence="5">
    <location>
        <begin position="13"/>
        <end position="171"/>
    </location>
</feature>
<dbReference type="CDD" id="cd17291">
    <property type="entry name" value="RMtype1_S_MgeORF438P-TRD-CR_like"/>
    <property type="match status" value="1"/>
</dbReference>
<gene>
    <name evidence="6" type="ORF">GCM10022216_32480</name>
</gene>
<dbReference type="Proteomes" id="UP001500101">
    <property type="component" value="Unassembled WGS sequence"/>
</dbReference>
<dbReference type="InterPro" id="IPR051212">
    <property type="entry name" value="Type-I_RE_S_subunit"/>
</dbReference>
<feature type="coiled-coil region" evidence="4">
    <location>
        <begin position="152"/>
        <end position="183"/>
    </location>
</feature>
<dbReference type="Pfam" id="PF01420">
    <property type="entry name" value="Methylase_S"/>
    <property type="match status" value="2"/>
</dbReference>
<comment type="similarity">
    <text evidence="1">Belongs to the type-I restriction system S methylase family.</text>
</comment>
<dbReference type="SUPFAM" id="SSF116734">
    <property type="entry name" value="DNA methylase specificity domain"/>
    <property type="match status" value="2"/>
</dbReference>
<feature type="domain" description="Type I restriction modification DNA specificity" evidence="5">
    <location>
        <begin position="190"/>
        <end position="369"/>
    </location>
</feature>
<evidence type="ECO:0000256" key="2">
    <source>
        <dbReference type="ARBA" id="ARBA00022747"/>
    </source>
</evidence>
<evidence type="ECO:0000259" key="5">
    <source>
        <dbReference type="Pfam" id="PF01420"/>
    </source>
</evidence>
<sequence>MSKIDELIAQYCPEGVEWKKLGDIASIITGQKPDSILEINSYKFPYINAGLEASGSVSLSNTKGGTITIPSRGQGGAGHVGYQLNEFWCGPLCYRINSIVSYVKTKFIYYFLKENQQDLIDLRKIGSIPAVNKVDLTLVKISIPPLPVQEAIVEILDKFTALEAELEAELEERTRQYEYYRNELLSFEGKDVEWKTLGDIGEFIRGSGLQKTDFRESGVGCIHYGQVYTYYGTSATETKSFVSEELAKKLKKVNKGDIIITNTSENIEDVCKAVAWLGEDEIVTGGHACIFKHNENPLYIVYCTQVSSFFRQKKKLAKGTKVTDVSAKDLAKIKIPLPSIEEQNRIVAILDKFDALVNDISTGLPAEIKARREQYEYYRGKLLSFEPKSA</sequence>
<dbReference type="EMBL" id="BAAAZI010000013">
    <property type="protein sequence ID" value="GAA4146969.1"/>
    <property type="molecule type" value="Genomic_DNA"/>
</dbReference>
<evidence type="ECO:0000256" key="3">
    <source>
        <dbReference type="ARBA" id="ARBA00023125"/>
    </source>
</evidence>
<keyword evidence="3" id="KW-0238">DNA-binding</keyword>
<dbReference type="CDD" id="cd17268">
    <property type="entry name" value="RMtype1_S_Ara36733I_TRD1-CR1_like"/>
    <property type="match status" value="1"/>
</dbReference>
<keyword evidence="6" id="KW-0540">Nuclease</keyword>
<keyword evidence="6" id="KW-0378">Hydrolase</keyword>
<dbReference type="InterPro" id="IPR044946">
    <property type="entry name" value="Restrct_endonuc_typeI_TRD_sf"/>
</dbReference>
<proteinExistence type="inferred from homology"/>
<dbReference type="RefSeq" id="WP_344675849.1">
    <property type="nucleotide sequence ID" value="NZ_BAAAZI010000013.1"/>
</dbReference>
<dbReference type="PANTHER" id="PTHR43140">
    <property type="entry name" value="TYPE-1 RESTRICTION ENZYME ECOKI SPECIFICITY PROTEIN"/>
    <property type="match status" value="1"/>
</dbReference>
<name>A0ABP7Z547_9SPHI</name>
<keyword evidence="7" id="KW-1185">Reference proteome</keyword>